<feature type="transmembrane region" description="Helical" evidence="7">
    <location>
        <begin position="307"/>
        <end position="325"/>
    </location>
</feature>
<organism evidence="8 9">
    <name type="scientific">Aromia moschata</name>
    <dbReference type="NCBI Taxonomy" id="1265417"/>
    <lineage>
        <taxon>Eukaryota</taxon>
        <taxon>Metazoa</taxon>
        <taxon>Ecdysozoa</taxon>
        <taxon>Arthropoda</taxon>
        <taxon>Hexapoda</taxon>
        <taxon>Insecta</taxon>
        <taxon>Pterygota</taxon>
        <taxon>Neoptera</taxon>
        <taxon>Endopterygota</taxon>
        <taxon>Coleoptera</taxon>
        <taxon>Polyphaga</taxon>
        <taxon>Cucujiformia</taxon>
        <taxon>Chrysomeloidea</taxon>
        <taxon>Cerambycidae</taxon>
        <taxon>Cerambycinae</taxon>
        <taxon>Callichromatini</taxon>
        <taxon>Aromia</taxon>
    </lineage>
</organism>
<keyword evidence="9" id="KW-1185">Reference proteome</keyword>
<keyword evidence="6 7" id="KW-0472">Membrane</keyword>
<feature type="transmembrane region" description="Helical" evidence="7">
    <location>
        <begin position="132"/>
        <end position="152"/>
    </location>
</feature>
<keyword evidence="4" id="KW-0813">Transport</keyword>
<feature type="transmembrane region" description="Helical" evidence="7">
    <location>
        <begin position="173"/>
        <end position="194"/>
    </location>
</feature>
<keyword evidence="5 7" id="KW-1133">Transmembrane helix</keyword>
<dbReference type="InterPro" id="IPR002657">
    <property type="entry name" value="BilAc:Na_symport/Acr3"/>
</dbReference>
<evidence type="ECO:0008006" key="10">
    <source>
        <dbReference type="Google" id="ProtNLM"/>
    </source>
</evidence>
<feature type="transmembrane region" description="Helical" evidence="7">
    <location>
        <begin position="229"/>
        <end position="249"/>
    </location>
</feature>
<feature type="transmembrane region" description="Helical" evidence="7">
    <location>
        <begin position="393"/>
        <end position="412"/>
    </location>
</feature>
<dbReference type="InterPro" id="IPR038770">
    <property type="entry name" value="Na+/solute_symporter_sf"/>
</dbReference>
<dbReference type="Pfam" id="PF01758">
    <property type="entry name" value="SBF"/>
    <property type="match status" value="1"/>
</dbReference>
<protein>
    <recommendedName>
        <fullName evidence="10">Solute carrier family 10 member 6</fullName>
    </recommendedName>
</protein>
<accession>A0AAV8Y9R8</accession>
<dbReference type="PANTHER" id="PTHR10361:SF28">
    <property type="entry name" value="P3 PROTEIN-RELATED"/>
    <property type="match status" value="1"/>
</dbReference>
<feature type="transmembrane region" description="Helical" evidence="7">
    <location>
        <begin position="269"/>
        <end position="286"/>
    </location>
</feature>
<comment type="caution">
    <text evidence="8">The sequence shown here is derived from an EMBL/GenBank/DDBJ whole genome shotgun (WGS) entry which is preliminary data.</text>
</comment>
<gene>
    <name evidence="8" type="ORF">NQ318_017998</name>
</gene>
<dbReference type="Proteomes" id="UP001162162">
    <property type="component" value="Unassembled WGS sequence"/>
</dbReference>
<evidence type="ECO:0000256" key="5">
    <source>
        <dbReference type="ARBA" id="ARBA00022989"/>
    </source>
</evidence>
<evidence type="ECO:0000256" key="7">
    <source>
        <dbReference type="SAM" id="Phobius"/>
    </source>
</evidence>
<evidence type="ECO:0000313" key="9">
    <source>
        <dbReference type="Proteomes" id="UP001162162"/>
    </source>
</evidence>
<feature type="transmembrane region" description="Helical" evidence="7">
    <location>
        <begin position="361"/>
        <end position="381"/>
    </location>
</feature>
<evidence type="ECO:0000256" key="4">
    <source>
        <dbReference type="ARBA" id="ARBA00022847"/>
    </source>
</evidence>
<evidence type="ECO:0000313" key="8">
    <source>
        <dbReference type="EMBL" id="KAJ8947736.1"/>
    </source>
</evidence>
<feature type="transmembrane region" description="Helical" evidence="7">
    <location>
        <begin position="331"/>
        <end position="349"/>
    </location>
</feature>
<comment type="subcellular location">
    <subcellularLocation>
        <location evidence="1">Membrane</location>
        <topology evidence="1">Multi-pass membrane protein</topology>
    </subcellularLocation>
</comment>
<keyword evidence="3 7" id="KW-0812">Transmembrane</keyword>
<dbReference type="InterPro" id="IPR004710">
    <property type="entry name" value="Bilac:Na_transpt"/>
</dbReference>
<evidence type="ECO:0000256" key="2">
    <source>
        <dbReference type="ARBA" id="ARBA00006528"/>
    </source>
</evidence>
<dbReference type="EMBL" id="JAPWTK010000154">
    <property type="protein sequence ID" value="KAJ8947736.1"/>
    <property type="molecule type" value="Genomic_DNA"/>
</dbReference>
<dbReference type="Gene3D" id="1.20.1530.20">
    <property type="match status" value="1"/>
</dbReference>
<evidence type="ECO:0000256" key="3">
    <source>
        <dbReference type="ARBA" id="ARBA00022692"/>
    </source>
</evidence>
<dbReference type="GO" id="GO:0015293">
    <property type="term" value="F:symporter activity"/>
    <property type="evidence" value="ECO:0007669"/>
    <property type="project" value="UniProtKB-KW"/>
</dbReference>
<evidence type="ECO:0000256" key="1">
    <source>
        <dbReference type="ARBA" id="ARBA00004141"/>
    </source>
</evidence>
<reference evidence="8" key="1">
    <citation type="journal article" date="2023" name="Insect Mol. Biol.">
        <title>Genome sequencing provides insights into the evolution of gene families encoding plant cell wall-degrading enzymes in longhorned beetles.</title>
        <authorList>
            <person name="Shin N.R."/>
            <person name="Okamura Y."/>
            <person name="Kirsch R."/>
            <person name="Pauchet Y."/>
        </authorList>
    </citation>
    <scope>NUCLEOTIDE SEQUENCE</scope>
    <source>
        <strain evidence="8">AMC_N1</strain>
    </source>
</reference>
<sequence>MTMCPISGMVQFLIVVVALLLAFHTVIVKTFKVSFTPSTVTLKMYDYMKIDYEIKDLIGLPGDTELMFYSENKNIASLEKEILLSNPQANFAGSFNITGNFLGRTIISCKNNNTKQVAEGNLDVIVVRKHRLIDTIFTASVAILVSILYINFGAAMDWSELRGIIKKPVGPTIGLCGHFLIMPLLSFGLGKLLFPNSPEMQLGMFFTGVTPAGGASNVWTVLLEGNLSLSVIMTATSTLAAFGLMPLWIFTLGRVIFKDAKLAVPYTQISSYVVSLIVPLAIGYLVQRYCKRLSEFMTRIMKGFASLLILFIVIFAIITNLYLFKLFSWQIMIYGMSIPWLGYLCGYVLAKLCRQAPANCITIAIEVGIQNTGIAIFLLRFALPQPHADLTTVAPVAVAVLTPFPLMFIYLVKKLQARLLASHSKLICHEEDLSKVNNNGNKQSNGKGDGFEAHLLSVT</sequence>
<keyword evidence="4" id="KW-0769">Symport</keyword>
<dbReference type="AlphaFoldDB" id="A0AAV8Y9R8"/>
<evidence type="ECO:0000256" key="6">
    <source>
        <dbReference type="ARBA" id="ARBA00023136"/>
    </source>
</evidence>
<proteinExistence type="inferred from homology"/>
<name>A0AAV8Y9R8_9CUCU</name>
<feature type="transmembrane region" description="Helical" evidence="7">
    <location>
        <begin position="200"/>
        <end position="222"/>
    </location>
</feature>
<dbReference type="GO" id="GO:0016020">
    <property type="term" value="C:membrane"/>
    <property type="evidence" value="ECO:0007669"/>
    <property type="project" value="UniProtKB-SubCell"/>
</dbReference>
<dbReference type="PANTHER" id="PTHR10361">
    <property type="entry name" value="SODIUM-BILE ACID COTRANSPORTER"/>
    <property type="match status" value="1"/>
</dbReference>
<comment type="similarity">
    <text evidence="2">Belongs to the bile acid:sodium symporter (BASS) (TC 2.A.28) family.</text>
</comment>